<feature type="transmembrane region" description="Helical" evidence="8">
    <location>
        <begin position="371"/>
        <end position="392"/>
    </location>
</feature>
<feature type="transmembrane region" description="Helical" evidence="8">
    <location>
        <begin position="262"/>
        <end position="280"/>
    </location>
</feature>
<dbReference type="AlphaFoldDB" id="A0A410W7U1"/>
<dbReference type="EC" id="2.4.1.-" evidence="9"/>
<dbReference type="GO" id="GO:0016758">
    <property type="term" value="F:hexosyltransferase activity"/>
    <property type="evidence" value="ECO:0007669"/>
    <property type="project" value="InterPro"/>
</dbReference>
<evidence type="ECO:0000256" key="3">
    <source>
        <dbReference type="ARBA" id="ARBA00022679"/>
    </source>
</evidence>
<keyword evidence="6 8" id="KW-0472">Membrane</keyword>
<evidence type="ECO:0000256" key="2">
    <source>
        <dbReference type="ARBA" id="ARBA00022475"/>
    </source>
</evidence>
<comment type="similarity">
    <text evidence="7">Belongs to the glycosyltransferase 87 family.</text>
</comment>
<evidence type="ECO:0000313" key="9">
    <source>
        <dbReference type="EMBL" id="QAU52020.1"/>
    </source>
</evidence>
<dbReference type="Proteomes" id="UP000288929">
    <property type="component" value="Chromosome"/>
</dbReference>
<feature type="transmembrane region" description="Helical" evidence="8">
    <location>
        <begin position="145"/>
        <end position="164"/>
    </location>
</feature>
<evidence type="ECO:0000256" key="5">
    <source>
        <dbReference type="ARBA" id="ARBA00022989"/>
    </source>
</evidence>
<keyword evidence="4 8" id="KW-0812">Transmembrane</keyword>
<dbReference type="KEGG" id="cpeg:CPELA_03705"/>
<reference evidence="9 10" key="1">
    <citation type="submission" date="2019-01" db="EMBL/GenBank/DDBJ databases">
        <authorList>
            <person name="Ruckert C."/>
            <person name="Busche T."/>
            <person name="Kalinowski J."/>
        </authorList>
    </citation>
    <scope>NUCLEOTIDE SEQUENCE [LARGE SCALE GENOMIC DNA]</scope>
    <source>
        <strain evidence="9 10">136/3</strain>
    </source>
</reference>
<keyword evidence="2" id="KW-1003">Cell membrane</keyword>
<evidence type="ECO:0000256" key="1">
    <source>
        <dbReference type="ARBA" id="ARBA00004651"/>
    </source>
</evidence>
<keyword evidence="5 8" id="KW-1133">Transmembrane helix</keyword>
<evidence type="ECO:0000256" key="4">
    <source>
        <dbReference type="ARBA" id="ARBA00022692"/>
    </source>
</evidence>
<protein>
    <submittedName>
        <fullName evidence="9">Polyprenol-phosphate-mannose-dependent alpha-(1-2)-phosphatidylinositol mannoside mannosyltransferase</fullName>
        <ecNumber evidence="9">2.4.1.-</ecNumber>
    </submittedName>
</protein>
<name>A0A410W7U1_9CORY</name>
<evidence type="ECO:0000313" key="10">
    <source>
        <dbReference type="Proteomes" id="UP000288929"/>
    </source>
</evidence>
<dbReference type="InterPro" id="IPR018584">
    <property type="entry name" value="GT87"/>
</dbReference>
<sequence length="406" mass="44975">MVTLAVLIACAWMVSWNLSHTLYAVPFGTLSVDEWFRYHIDFDVYREGAKAYLAGENLYTRDYSVWGIYLPFTYPPLAAILFSPFVLFPVNIGATILNVITALLLWHVLVMVSRRLLPMWTSAQVRGLATVVLPLMLVLEPMRETMSFSQVNVVLMWLVVLDIVPKQKRLPRGILVGLAAAIKLTPAVFGLYFLVNRQWRAAATSVLSALALSAIAWVLAPASSSTYWFSTLRDPGRIGNLAWPSNQSIRGVLTRAGVESSALWLLLVVLSIALIAFAMWRVSLRADDPAVVYGVTANAAVALLCSPVSWSHHWVWIAPALLALTYAAIERSSWLLGAFTLVFTVFSVRAPHWMLPRDQDAERAWSLSQQLFGNAFVEFALIAIVLMCVLPVRTQKAPAVQSAAES</sequence>
<proteinExistence type="inferred from homology"/>
<evidence type="ECO:0000256" key="7">
    <source>
        <dbReference type="ARBA" id="ARBA00024033"/>
    </source>
</evidence>
<evidence type="ECO:0000256" key="6">
    <source>
        <dbReference type="ARBA" id="ARBA00023136"/>
    </source>
</evidence>
<keyword evidence="9" id="KW-0328">Glycosyltransferase</keyword>
<feature type="transmembrane region" description="Helical" evidence="8">
    <location>
        <begin position="77"/>
        <end position="105"/>
    </location>
</feature>
<feature type="transmembrane region" description="Helical" evidence="8">
    <location>
        <begin position="117"/>
        <end position="139"/>
    </location>
</feature>
<comment type="subcellular location">
    <subcellularLocation>
        <location evidence="1">Cell membrane</location>
        <topology evidence="1">Multi-pass membrane protein</topology>
    </subcellularLocation>
</comment>
<feature type="transmembrane region" description="Helical" evidence="8">
    <location>
        <begin position="176"/>
        <end position="195"/>
    </location>
</feature>
<dbReference type="Pfam" id="PF09594">
    <property type="entry name" value="GT87"/>
    <property type="match status" value="1"/>
</dbReference>
<accession>A0A410W7U1</accession>
<feature type="transmembrane region" description="Helical" evidence="8">
    <location>
        <begin position="334"/>
        <end position="351"/>
    </location>
</feature>
<keyword evidence="10" id="KW-1185">Reference proteome</keyword>
<organism evidence="9 10">
    <name type="scientific">Corynebacterium pelargi</name>
    <dbReference type="NCBI Taxonomy" id="1471400"/>
    <lineage>
        <taxon>Bacteria</taxon>
        <taxon>Bacillati</taxon>
        <taxon>Actinomycetota</taxon>
        <taxon>Actinomycetes</taxon>
        <taxon>Mycobacteriales</taxon>
        <taxon>Corynebacteriaceae</taxon>
        <taxon>Corynebacterium</taxon>
    </lineage>
</organism>
<evidence type="ECO:0000256" key="8">
    <source>
        <dbReference type="SAM" id="Phobius"/>
    </source>
</evidence>
<feature type="transmembrane region" description="Helical" evidence="8">
    <location>
        <begin position="201"/>
        <end position="220"/>
    </location>
</feature>
<dbReference type="GO" id="GO:0005886">
    <property type="term" value="C:plasma membrane"/>
    <property type="evidence" value="ECO:0007669"/>
    <property type="project" value="UniProtKB-SubCell"/>
</dbReference>
<keyword evidence="3 9" id="KW-0808">Transferase</keyword>
<dbReference type="EMBL" id="CP035299">
    <property type="protein sequence ID" value="QAU52020.1"/>
    <property type="molecule type" value="Genomic_DNA"/>
</dbReference>
<gene>
    <name evidence="9" type="ORF">CPELA_03705</name>
</gene>